<organism evidence="2 3">
    <name type="scientific">Bifidobacterium aerophilum</name>
    <dbReference type="NCBI Taxonomy" id="1798155"/>
    <lineage>
        <taxon>Bacteria</taxon>
        <taxon>Bacillati</taxon>
        <taxon>Actinomycetota</taxon>
        <taxon>Actinomycetes</taxon>
        <taxon>Bifidobacteriales</taxon>
        <taxon>Bifidobacteriaceae</taxon>
        <taxon>Bifidobacterium</taxon>
    </lineage>
</organism>
<evidence type="ECO:0008006" key="4">
    <source>
        <dbReference type="Google" id="ProtNLM"/>
    </source>
</evidence>
<reference evidence="2 3" key="1">
    <citation type="submission" date="2019-10" db="EMBL/GenBank/DDBJ databases">
        <title>Bifidobacterium from non-human primates.</title>
        <authorList>
            <person name="Modesto M."/>
        </authorList>
    </citation>
    <scope>NUCLEOTIDE SEQUENCE [LARGE SCALE GENOMIC DNA]</scope>
    <source>
        <strain evidence="2 3">TRE17</strain>
    </source>
</reference>
<comment type="caution">
    <text evidence="2">The sequence shown here is derived from an EMBL/GenBank/DDBJ whole genome shotgun (WGS) entry which is preliminary data.</text>
</comment>
<evidence type="ECO:0000313" key="3">
    <source>
        <dbReference type="Proteomes" id="UP000469194"/>
    </source>
</evidence>
<dbReference type="Proteomes" id="UP000469194">
    <property type="component" value="Unassembled WGS sequence"/>
</dbReference>
<dbReference type="AlphaFoldDB" id="A0A6N9Z6U8"/>
<dbReference type="EMBL" id="WHZW01000019">
    <property type="protein sequence ID" value="NEG90166.1"/>
    <property type="molecule type" value="Genomic_DNA"/>
</dbReference>
<proteinExistence type="predicted"/>
<protein>
    <recommendedName>
        <fullName evidence="4">AbiEi antitoxin C-terminal domain-containing protein</fullName>
    </recommendedName>
</protein>
<keyword evidence="3" id="KW-1185">Reference proteome</keyword>
<evidence type="ECO:0000256" key="1">
    <source>
        <dbReference type="SAM" id="MobiDB-lite"/>
    </source>
</evidence>
<feature type="region of interest" description="Disordered" evidence="1">
    <location>
        <begin position="1"/>
        <end position="52"/>
    </location>
</feature>
<evidence type="ECO:0000313" key="2">
    <source>
        <dbReference type="EMBL" id="NEG90166.1"/>
    </source>
</evidence>
<accession>A0A6N9Z6U8</accession>
<gene>
    <name evidence="2" type="ORF">GFD25_09250</name>
</gene>
<sequence length="256" mass="27563">MTIELPTRNATDGGNGTDDTARTTSAILTGPRPPGGDETDASPYDLGDPDLSNFAAARRRGASTATGLANTLRPADKPLLNDRDLPGPLSLNSLAGYGTLRRLDNVSGYRAAHADTLYGRSTILTGMVPRNATVCATTAAWLWLGGTFPGTVDVISRSHYRASVHERSIRVFNRKSPPEHLIRVGDTRVTTPVRTVCDLALLPETQDGNESIGRMIAELMAEYQVTPADCLDILNLNPFWPRASTARAMFEGMNEP</sequence>
<dbReference type="RefSeq" id="WP_163232144.1">
    <property type="nucleotide sequence ID" value="NZ_WHZW01000019.1"/>
</dbReference>
<name>A0A6N9Z6U8_9BIFI</name>